<keyword evidence="1" id="KW-0540">Nuclease</keyword>
<comment type="caution">
    <text evidence="5">The sequence shown here is derived from an EMBL/GenBank/DDBJ whole genome shotgun (WGS) entry which is preliminary data.</text>
</comment>
<dbReference type="PANTHER" id="PTHR23240">
    <property type="entry name" value="DNA CROSS-LINK REPAIR PROTEIN PSO2/SNM1-RELATED"/>
    <property type="match status" value="1"/>
</dbReference>
<dbReference type="EMBL" id="JAGTJQ010000007">
    <property type="protein sequence ID" value="KAH7028158.1"/>
    <property type="molecule type" value="Genomic_DNA"/>
</dbReference>
<feature type="compositionally biased region" description="Polar residues" evidence="4">
    <location>
        <begin position="567"/>
        <end position="587"/>
    </location>
</feature>
<dbReference type="GO" id="GO:0006303">
    <property type="term" value="P:double-strand break repair via nonhomologous end joining"/>
    <property type="evidence" value="ECO:0007669"/>
    <property type="project" value="TreeGrafter"/>
</dbReference>
<name>A0A9P8Y3E0_9PEZI</name>
<keyword evidence="6" id="KW-1185">Reference proteome</keyword>
<dbReference type="PANTHER" id="PTHR23240:SF8">
    <property type="entry name" value="PROTEIN ARTEMIS"/>
    <property type="match status" value="1"/>
</dbReference>
<evidence type="ECO:0000256" key="3">
    <source>
        <dbReference type="ARBA" id="ARBA00022839"/>
    </source>
</evidence>
<sequence>MSTFDGIVREFPSIRIDFFAGLRERPALACFLSHVHSDHLTGLDTLKSPFVYCSAATREILLRLERYPCRINYAQGILEAREQTYRHLAKVLKPLPLDTPSLIELDSHQRIQVTLIDANHCVGAVMFLVEDEHTAILYTGDIRAEPWWVNSIARHPCLVEYTTGLKTLDRLYLDTSMLDDVPLQTKAEGLRELLSQVSQYPPDTVFCMQAWTYGYEEVWLALSRALKSKVHVDKYKMRIYKSLVSKLDTDKYVTRTYLSKEAPALVGFTCGNHQLEGCLTLDEHVRIHSCEKGTHCDVMQNQPVVWIKPIVAHLKGGRDLVEIGVGGGGGDLNKEAELPTLTTDDMAYFIELAANELEVPKALREDFETILHKASGSLRSLAVNMDISAFTDDMQANLQDVIKAMVSKAKALHDFSEVRSRSLDEITGTNTETRPGNLEMTTSPVKSLDLPKRIRFPYARHSSLPELRHLVDTFRPKDVWPCTVDAREWRDRGITMQGLFGDCCSNAKDSFEHDQLMEDVLRDLPQDEERLIGEHDSVQGQRSQLTGSFLPAQFSPPRTPARRVELGSSSPPQLTAASPQNGSSQELGYSPARRHHRKRTLSQSDLELDDGISRRYRDQHSEHDQEASNRPSGPSANHATGNNFFFESRLGNANPIETGGHNRDGKSDKSGAAHGNNVSSPSGSQDSIMSSAVSTTDEPNLDPLDTRARAFHAAEACIFGGATWRESAAGAGLISTTDHHSTLEMELGVEGLYKPQR</sequence>
<accession>A0A9P8Y3E0</accession>
<dbReference type="AlphaFoldDB" id="A0A9P8Y3E0"/>
<dbReference type="GO" id="GO:0000723">
    <property type="term" value="P:telomere maintenance"/>
    <property type="evidence" value="ECO:0007669"/>
    <property type="project" value="TreeGrafter"/>
</dbReference>
<feature type="compositionally biased region" description="Basic and acidic residues" evidence="4">
    <location>
        <begin position="660"/>
        <end position="671"/>
    </location>
</feature>
<proteinExistence type="predicted"/>
<feature type="region of interest" description="Disordered" evidence="4">
    <location>
        <begin position="548"/>
        <end position="701"/>
    </location>
</feature>
<dbReference type="OrthoDB" id="5561659at2759"/>
<evidence type="ECO:0000313" key="6">
    <source>
        <dbReference type="Proteomes" id="UP000756346"/>
    </source>
</evidence>
<reference evidence="5" key="1">
    <citation type="journal article" date="2021" name="Nat. Commun.">
        <title>Genetic determinants of endophytism in the Arabidopsis root mycobiome.</title>
        <authorList>
            <person name="Mesny F."/>
            <person name="Miyauchi S."/>
            <person name="Thiergart T."/>
            <person name="Pickel B."/>
            <person name="Atanasova L."/>
            <person name="Karlsson M."/>
            <person name="Huettel B."/>
            <person name="Barry K.W."/>
            <person name="Haridas S."/>
            <person name="Chen C."/>
            <person name="Bauer D."/>
            <person name="Andreopoulos W."/>
            <person name="Pangilinan J."/>
            <person name="LaButti K."/>
            <person name="Riley R."/>
            <person name="Lipzen A."/>
            <person name="Clum A."/>
            <person name="Drula E."/>
            <person name="Henrissat B."/>
            <person name="Kohler A."/>
            <person name="Grigoriev I.V."/>
            <person name="Martin F.M."/>
            <person name="Hacquard S."/>
        </authorList>
    </citation>
    <scope>NUCLEOTIDE SEQUENCE</scope>
    <source>
        <strain evidence="5">MPI-CAGE-CH-0230</strain>
    </source>
</reference>
<dbReference type="InterPro" id="IPR036866">
    <property type="entry name" value="RibonucZ/Hydroxyglut_hydro"/>
</dbReference>
<protein>
    <recommendedName>
        <fullName evidence="7">Metallo-beta-lactamase domain-containing protein</fullName>
    </recommendedName>
</protein>
<dbReference type="GeneID" id="70178016"/>
<dbReference type="Gene3D" id="3.60.15.10">
    <property type="entry name" value="Ribonuclease Z/Hydroxyacylglutathione hydrolase-like"/>
    <property type="match status" value="1"/>
</dbReference>
<feature type="compositionally biased region" description="Polar residues" evidence="4">
    <location>
        <begin position="628"/>
        <end position="645"/>
    </location>
</feature>
<evidence type="ECO:0000256" key="2">
    <source>
        <dbReference type="ARBA" id="ARBA00022801"/>
    </source>
</evidence>
<evidence type="ECO:0008006" key="7">
    <source>
        <dbReference type="Google" id="ProtNLM"/>
    </source>
</evidence>
<dbReference type="GO" id="GO:0036297">
    <property type="term" value="P:interstrand cross-link repair"/>
    <property type="evidence" value="ECO:0007669"/>
    <property type="project" value="TreeGrafter"/>
</dbReference>
<evidence type="ECO:0000256" key="4">
    <source>
        <dbReference type="SAM" id="MobiDB-lite"/>
    </source>
</evidence>
<dbReference type="SUPFAM" id="SSF56281">
    <property type="entry name" value="Metallo-hydrolase/oxidoreductase"/>
    <property type="match status" value="1"/>
</dbReference>
<gene>
    <name evidence="5" type="ORF">B0I36DRAFT_147475</name>
</gene>
<feature type="compositionally biased region" description="Basic and acidic residues" evidence="4">
    <location>
        <begin position="611"/>
        <end position="627"/>
    </location>
</feature>
<organism evidence="5 6">
    <name type="scientific">Microdochium trichocladiopsis</name>
    <dbReference type="NCBI Taxonomy" id="1682393"/>
    <lineage>
        <taxon>Eukaryota</taxon>
        <taxon>Fungi</taxon>
        <taxon>Dikarya</taxon>
        <taxon>Ascomycota</taxon>
        <taxon>Pezizomycotina</taxon>
        <taxon>Sordariomycetes</taxon>
        <taxon>Xylariomycetidae</taxon>
        <taxon>Xylariales</taxon>
        <taxon>Microdochiaceae</taxon>
        <taxon>Microdochium</taxon>
    </lineage>
</organism>
<dbReference type="Proteomes" id="UP000756346">
    <property type="component" value="Unassembled WGS sequence"/>
</dbReference>
<evidence type="ECO:0000256" key="1">
    <source>
        <dbReference type="ARBA" id="ARBA00022722"/>
    </source>
</evidence>
<dbReference type="GO" id="GO:0035312">
    <property type="term" value="F:5'-3' DNA exonuclease activity"/>
    <property type="evidence" value="ECO:0007669"/>
    <property type="project" value="TreeGrafter"/>
</dbReference>
<dbReference type="RefSeq" id="XP_046010957.1">
    <property type="nucleotide sequence ID" value="XM_046148470.1"/>
</dbReference>
<keyword evidence="3" id="KW-0269">Exonuclease</keyword>
<dbReference type="GO" id="GO:0003684">
    <property type="term" value="F:damaged DNA binding"/>
    <property type="evidence" value="ECO:0007669"/>
    <property type="project" value="TreeGrafter"/>
</dbReference>
<evidence type="ECO:0000313" key="5">
    <source>
        <dbReference type="EMBL" id="KAH7028158.1"/>
    </source>
</evidence>
<keyword evidence="2" id="KW-0378">Hydrolase</keyword>
<feature type="compositionally biased region" description="Polar residues" evidence="4">
    <location>
        <begin position="676"/>
        <end position="698"/>
    </location>
</feature>